<keyword evidence="4" id="KW-0238">DNA-binding</keyword>
<keyword evidence="2 5" id="KW-0863">Zinc-finger</keyword>
<feature type="region of interest" description="Disordered" evidence="6">
    <location>
        <begin position="564"/>
        <end position="603"/>
    </location>
</feature>
<evidence type="ECO:0000256" key="5">
    <source>
        <dbReference type="PROSITE-ProRule" id="PRU00723"/>
    </source>
</evidence>
<feature type="zinc finger region" description="C3H1-type" evidence="5">
    <location>
        <begin position="137"/>
        <end position="165"/>
    </location>
</feature>
<dbReference type="InterPro" id="IPR050974">
    <property type="entry name" value="Plant_ZF_CCCH"/>
</dbReference>
<dbReference type="Proteomes" id="UP001141806">
    <property type="component" value="Unassembled WGS sequence"/>
</dbReference>
<dbReference type="GO" id="GO:0003729">
    <property type="term" value="F:mRNA binding"/>
    <property type="evidence" value="ECO:0007669"/>
    <property type="project" value="TreeGrafter"/>
</dbReference>
<dbReference type="InterPro" id="IPR036855">
    <property type="entry name" value="Znf_CCCH_sf"/>
</dbReference>
<organism evidence="8 9">
    <name type="scientific">Protea cynaroides</name>
    <dbReference type="NCBI Taxonomy" id="273540"/>
    <lineage>
        <taxon>Eukaryota</taxon>
        <taxon>Viridiplantae</taxon>
        <taxon>Streptophyta</taxon>
        <taxon>Embryophyta</taxon>
        <taxon>Tracheophyta</taxon>
        <taxon>Spermatophyta</taxon>
        <taxon>Magnoliopsida</taxon>
        <taxon>Proteales</taxon>
        <taxon>Proteaceae</taxon>
        <taxon>Protea</taxon>
    </lineage>
</organism>
<comment type="caution">
    <text evidence="8">The sequence shown here is derived from an EMBL/GenBank/DDBJ whole genome shotgun (WGS) entry which is preliminary data.</text>
</comment>
<protein>
    <recommendedName>
        <fullName evidence="7">C3H1-type domain-containing protein</fullName>
    </recommendedName>
</protein>
<sequence length="860" mass="93947">MAGTPVYLVSPSGEVTISYPAYKAVEKLRGPVEKLRGLFSWYPSPSVDPVESVYTDATVVHDRVSSTEDVLDHVSYTEDVPDHLSSTEDAPVSVETLEEEFPTVGLEDNNKDNVDEDDDFNEDNIDLDSLVREAKDRTPDDICHNYLVTGTCRNGSNCWYTHPTRKENQAQRSIPPESAQKVIREKEKKNLSEKMEQQECKYFLRSGGCKVRKACRYRHSQEKPVVPPPIDFNFLGLPIRPGQRECTNYMRDGSCQYGPNCRFHHPDPTAVTEGDVPSGSFSLHPSGVSASTSWSSPPNGTVPYPDAANHYVPRMLPPQGVHHNAEWNGYQTTVGPCERECPYYMCAGSCKYGPSCSFRHPDPTSLGRGPANPSVPMVLRPQGVPQNLEWNGNRASFRPNGTQPLPSENCNPLGWNKPKTNPAVNGTSSKGAKNTKIVGSSWCKICMIDFPSKVALDKHIWGKKHKENLEKLKESKKEARAPTAAAAAHAAKHPAVGLKESPVADKGKTVGVQQSKEKGAPSLWPGEDLETLIVKSFWCEICNFDCKSQIVLDQHKLGKQHKKNLEKLEEPKKDASAPTAKDPIVGPKASPADDKGKTQRVQSSWPENCKIDCESKNVLDQPKLGKKHNKNLEKLEKSKKEASAPAAAKAAHAAKHPTVGLKESPAADKGKTIGVQQSKEKGVPSLGPGEDLETLIVKSVWCEICKMDCTSQILLDQHKLGKKHKKNLEKLGESKREASAPAATTAHAANHPVVGLIESPAADNGKTVGVQQNKEKGAPFLGHGGDLDTQVMKLMDGGAAANASWLCVVCNVVFISQTDFNDHLAGQKHADMVKKQEAEAGTSNPSDPLGGFYFIEDELL</sequence>
<evidence type="ECO:0000259" key="7">
    <source>
        <dbReference type="PROSITE" id="PS50103"/>
    </source>
</evidence>
<dbReference type="SMART" id="SM00451">
    <property type="entry name" value="ZnF_U1"/>
    <property type="match status" value="4"/>
</dbReference>
<feature type="zinc finger region" description="C3H1-type" evidence="5">
    <location>
        <begin position="194"/>
        <end position="222"/>
    </location>
</feature>
<dbReference type="Gene3D" id="4.10.1000.10">
    <property type="entry name" value="Zinc finger, CCCH-type"/>
    <property type="match status" value="2"/>
</dbReference>
<feature type="zinc finger region" description="C3H1-type" evidence="5">
    <location>
        <begin position="240"/>
        <end position="268"/>
    </location>
</feature>
<dbReference type="GO" id="GO:0008270">
    <property type="term" value="F:zinc ion binding"/>
    <property type="evidence" value="ECO:0007669"/>
    <property type="project" value="UniProtKB-KW"/>
</dbReference>
<dbReference type="InterPro" id="IPR003604">
    <property type="entry name" value="Matrin/U1-like-C_Znf_C2H2"/>
</dbReference>
<dbReference type="InterPro" id="IPR000571">
    <property type="entry name" value="Znf_CCCH"/>
</dbReference>
<dbReference type="InterPro" id="IPR036236">
    <property type="entry name" value="Znf_C2H2_sf"/>
</dbReference>
<evidence type="ECO:0000256" key="1">
    <source>
        <dbReference type="ARBA" id="ARBA00022723"/>
    </source>
</evidence>
<proteinExistence type="predicted"/>
<dbReference type="InterPro" id="IPR013087">
    <property type="entry name" value="Znf_C2H2_type"/>
</dbReference>
<dbReference type="SMART" id="SM00355">
    <property type="entry name" value="ZnF_C2H2"/>
    <property type="match status" value="4"/>
</dbReference>
<dbReference type="SUPFAM" id="SSF90229">
    <property type="entry name" value="CCCH zinc finger"/>
    <property type="match status" value="2"/>
</dbReference>
<reference evidence="8" key="1">
    <citation type="journal article" date="2023" name="Plant J.">
        <title>The genome of the king protea, Protea cynaroides.</title>
        <authorList>
            <person name="Chang J."/>
            <person name="Duong T.A."/>
            <person name="Schoeman C."/>
            <person name="Ma X."/>
            <person name="Roodt D."/>
            <person name="Barker N."/>
            <person name="Li Z."/>
            <person name="Van de Peer Y."/>
            <person name="Mizrachi E."/>
        </authorList>
    </citation>
    <scope>NUCLEOTIDE SEQUENCE</scope>
    <source>
        <tissue evidence="8">Young leaves</tissue>
    </source>
</reference>
<evidence type="ECO:0000313" key="8">
    <source>
        <dbReference type="EMBL" id="KAJ4961472.1"/>
    </source>
</evidence>
<feature type="compositionally biased region" description="Basic and acidic residues" evidence="6">
    <location>
        <begin position="564"/>
        <end position="575"/>
    </location>
</feature>
<evidence type="ECO:0000256" key="6">
    <source>
        <dbReference type="SAM" id="MobiDB-lite"/>
    </source>
</evidence>
<dbReference type="SMART" id="SM00356">
    <property type="entry name" value="ZnF_C3H1"/>
    <property type="match status" value="4"/>
</dbReference>
<dbReference type="Gene3D" id="3.30.160.60">
    <property type="entry name" value="Classic Zinc Finger"/>
    <property type="match status" value="4"/>
</dbReference>
<dbReference type="Pfam" id="PF14608">
    <property type="entry name" value="zf-CCCH_2"/>
    <property type="match status" value="1"/>
</dbReference>
<evidence type="ECO:0000256" key="4">
    <source>
        <dbReference type="ARBA" id="ARBA00023125"/>
    </source>
</evidence>
<accession>A0A9Q0K3H1</accession>
<dbReference type="PROSITE" id="PS00028">
    <property type="entry name" value="ZINC_FINGER_C2H2_1"/>
    <property type="match status" value="1"/>
</dbReference>
<feature type="domain" description="C3H1-type" evidence="7">
    <location>
        <begin position="240"/>
        <end position="268"/>
    </location>
</feature>
<dbReference type="PANTHER" id="PTHR12506">
    <property type="entry name" value="PROTEIN PHOSPHATASE RELATED"/>
    <property type="match status" value="1"/>
</dbReference>
<dbReference type="PROSITE" id="PS50103">
    <property type="entry name" value="ZF_C3H1"/>
    <property type="match status" value="4"/>
</dbReference>
<feature type="compositionally biased region" description="Low complexity" evidence="6">
    <location>
        <begin position="481"/>
        <end position="495"/>
    </location>
</feature>
<feature type="domain" description="C3H1-type" evidence="7">
    <location>
        <begin position="194"/>
        <end position="222"/>
    </location>
</feature>
<feature type="region of interest" description="Disordered" evidence="6">
    <location>
        <begin position="474"/>
        <end position="523"/>
    </location>
</feature>
<dbReference type="Pfam" id="PF12874">
    <property type="entry name" value="zf-met"/>
    <property type="match status" value="4"/>
</dbReference>
<evidence type="ECO:0000313" key="9">
    <source>
        <dbReference type="Proteomes" id="UP001141806"/>
    </source>
</evidence>
<evidence type="ECO:0000256" key="2">
    <source>
        <dbReference type="ARBA" id="ARBA00022771"/>
    </source>
</evidence>
<feature type="domain" description="C3H1-type" evidence="7">
    <location>
        <begin position="137"/>
        <end position="165"/>
    </location>
</feature>
<dbReference type="GO" id="GO:0003677">
    <property type="term" value="F:DNA binding"/>
    <property type="evidence" value="ECO:0007669"/>
    <property type="project" value="UniProtKB-KW"/>
</dbReference>
<gene>
    <name evidence="8" type="ORF">NE237_021382</name>
</gene>
<name>A0A9Q0K3H1_9MAGN</name>
<keyword evidence="3 5" id="KW-0862">Zinc</keyword>
<feature type="region of interest" description="Disordered" evidence="6">
    <location>
        <begin position="637"/>
        <end position="686"/>
    </location>
</feature>
<evidence type="ECO:0000256" key="3">
    <source>
        <dbReference type="ARBA" id="ARBA00022833"/>
    </source>
</evidence>
<keyword evidence="1 5" id="KW-0479">Metal-binding</keyword>
<keyword evidence="9" id="KW-1185">Reference proteome</keyword>
<dbReference type="AlphaFoldDB" id="A0A9Q0K3H1"/>
<dbReference type="PANTHER" id="PTHR12506:SF20">
    <property type="entry name" value="ZINC FINGER CCCH DOMAIN-CONTAINING PROTEIN 67"/>
    <property type="match status" value="1"/>
</dbReference>
<feature type="zinc finger region" description="C3H1-type" evidence="5">
    <location>
        <begin position="335"/>
        <end position="363"/>
    </location>
</feature>
<dbReference type="SUPFAM" id="SSF57667">
    <property type="entry name" value="beta-beta-alpha zinc fingers"/>
    <property type="match status" value="4"/>
</dbReference>
<dbReference type="EMBL" id="JAMYWD010000009">
    <property type="protein sequence ID" value="KAJ4961472.1"/>
    <property type="molecule type" value="Genomic_DNA"/>
</dbReference>
<feature type="domain" description="C3H1-type" evidence="7">
    <location>
        <begin position="335"/>
        <end position="363"/>
    </location>
</feature>
<dbReference type="Pfam" id="PF00642">
    <property type="entry name" value="zf-CCCH"/>
    <property type="match status" value="2"/>
</dbReference>
<dbReference type="OrthoDB" id="434647at2759"/>